<dbReference type="Gene3D" id="3.30.40.10">
    <property type="entry name" value="Zinc/RING finger domain, C3HC4 (zinc finger)"/>
    <property type="match status" value="1"/>
</dbReference>
<dbReference type="SMART" id="SM00184">
    <property type="entry name" value="RING"/>
    <property type="match status" value="1"/>
</dbReference>
<dbReference type="Proteomes" id="UP000008281">
    <property type="component" value="Unassembled WGS sequence"/>
</dbReference>
<dbReference type="PANTHER" id="PTHR47156:SF6">
    <property type="entry name" value="C2H2-TYPE DOMAIN-CONTAINING PROTEIN-RELATED"/>
    <property type="match status" value="1"/>
</dbReference>
<keyword evidence="4" id="KW-0175">Coiled coil</keyword>
<dbReference type="CTD" id="9819868"/>
<dbReference type="RefSeq" id="XP_003116174.2">
    <property type="nucleotide sequence ID" value="XM_003116126.2"/>
</dbReference>
<dbReference type="Pfam" id="PF14634">
    <property type="entry name" value="zf-RING_5"/>
    <property type="match status" value="1"/>
</dbReference>
<accession>E3LHN5</accession>
<sequence length="417" mass="49616">MLRRSKRLAGIPAEEPKEQSIKHRVSLTSDTINANRGDLEKTRKELEECKLKLKVEILKNEQLELSEGRHKAEQQSLTFQLNCQKEMREKETKELHRVLNEYMKELKHLRDRYKDLSEEIDGDKMIQRLRQTSGFWRERVQGLRKQLVAKEERKNGEPLEWRICEICLREYGQEEDRTPRILGRFSVRKMNRQCNARMSHSVILERIEKDLKEMKRELEWESSANMRLKTSHNEEVATLQRLKKNAEHQLKTLKLSSKKEIEELKKEQNRDLNTILDLHQQLNNLKSLHETMIESQRKSTEIWRKLYVNQKRQLANTEKELLRTAVSLRKKELREQPMAREKQKKYETLLCEICSLEYGQEEDRTPRVLGCGHTICLGCCKMIAQPDQIQCPFCRFVTQLTGRTISHLPKNYLALNM</sequence>
<dbReference type="eggNOG" id="KOG4185">
    <property type="taxonomic scope" value="Eukaryota"/>
</dbReference>
<gene>
    <name evidence="7" type="ORF">CRE_08811</name>
</gene>
<dbReference type="InterPro" id="IPR013083">
    <property type="entry name" value="Znf_RING/FYVE/PHD"/>
</dbReference>
<dbReference type="HOGENOM" id="CLU_659282_0_0_1"/>
<dbReference type="InParanoid" id="E3LHN5"/>
<dbReference type="GeneID" id="9819868"/>
<dbReference type="GO" id="GO:0008270">
    <property type="term" value="F:zinc ion binding"/>
    <property type="evidence" value="ECO:0007669"/>
    <property type="project" value="UniProtKB-KW"/>
</dbReference>
<dbReference type="InterPro" id="IPR052667">
    <property type="entry name" value="E3_ubiquitin-ligase_RING"/>
</dbReference>
<evidence type="ECO:0000256" key="1">
    <source>
        <dbReference type="ARBA" id="ARBA00022771"/>
    </source>
</evidence>
<feature type="coiled-coil region" evidence="4">
    <location>
        <begin position="92"/>
        <end position="119"/>
    </location>
</feature>
<feature type="coiled-coil region" evidence="4">
    <location>
        <begin position="32"/>
        <end position="59"/>
    </location>
</feature>
<feature type="coiled-coil region" evidence="4">
    <location>
        <begin position="197"/>
        <end position="270"/>
    </location>
</feature>
<keyword evidence="1 3" id="KW-0479">Metal-binding</keyword>
<evidence type="ECO:0000313" key="7">
    <source>
        <dbReference type="EMBL" id="EFO95070.1"/>
    </source>
</evidence>
<evidence type="ECO:0000256" key="4">
    <source>
        <dbReference type="SAM" id="Coils"/>
    </source>
</evidence>
<feature type="region of interest" description="Disordered" evidence="5">
    <location>
        <begin position="1"/>
        <end position="20"/>
    </location>
</feature>
<evidence type="ECO:0000256" key="2">
    <source>
        <dbReference type="ARBA" id="ARBA00022833"/>
    </source>
</evidence>
<evidence type="ECO:0000256" key="3">
    <source>
        <dbReference type="PROSITE-ProRule" id="PRU00175"/>
    </source>
</evidence>
<keyword evidence="8" id="KW-1185">Reference proteome</keyword>
<dbReference type="PROSITE" id="PS50089">
    <property type="entry name" value="ZF_RING_2"/>
    <property type="match status" value="1"/>
</dbReference>
<dbReference type="SUPFAM" id="SSF57850">
    <property type="entry name" value="RING/U-box"/>
    <property type="match status" value="1"/>
</dbReference>
<protein>
    <recommendedName>
        <fullName evidence="6">RING-type domain-containing protein</fullName>
    </recommendedName>
</protein>
<dbReference type="KEGG" id="crq:GCK72_020098"/>
<dbReference type="EMBL" id="DS268409">
    <property type="protein sequence ID" value="EFO95070.1"/>
    <property type="molecule type" value="Genomic_DNA"/>
</dbReference>
<keyword evidence="1 3" id="KW-0863">Zinc-finger</keyword>
<dbReference type="InterPro" id="IPR001841">
    <property type="entry name" value="Znf_RING"/>
</dbReference>
<organism evidence="8">
    <name type="scientific">Caenorhabditis remanei</name>
    <name type="common">Caenorhabditis vulgaris</name>
    <dbReference type="NCBI Taxonomy" id="31234"/>
    <lineage>
        <taxon>Eukaryota</taxon>
        <taxon>Metazoa</taxon>
        <taxon>Ecdysozoa</taxon>
        <taxon>Nematoda</taxon>
        <taxon>Chromadorea</taxon>
        <taxon>Rhabditida</taxon>
        <taxon>Rhabditina</taxon>
        <taxon>Rhabditomorpha</taxon>
        <taxon>Rhabditoidea</taxon>
        <taxon>Rhabditidae</taxon>
        <taxon>Peloderinae</taxon>
        <taxon>Caenorhabditis</taxon>
    </lineage>
</organism>
<reference evidence="7" key="1">
    <citation type="submission" date="2007-07" db="EMBL/GenBank/DDBJ databases">
        <title>PCAP assembly of the Caenorhabditis remanei genome.</title>
        <authorList>
            <consortium name="The Caenorhabditis remanei Sequencing Consortium"/>
            <person name="Wilson R.K."/>
        </authorList>
    </citation>
    <scope>NUCLEOTIDE SEQUENCE [LARGE SCALE GENOMIC DNA]</scope>
    <source>
        <strain evidence="7">PB4641</strain>
    </source>
</reference>
<evidence type="ECO:0000259" key="6">
    <source>
        <dbReference type="PROSITE" id="PS50089"/>
    </source>
</evidence>
<dbReference type="OrthoDB" id="5874122at2759"/>
<keyword evidence="2" id="KW-0862">Zinc</keyword>
<feature type="domain" description="RING-type" evidence="6">
    <location>
        <begin position="351"/>
        <end position="395"/>
    </location>
</feature>
<proteinExistence type="predicted"/>
<evidence type="ECO:0000256" key="5">
    <source>
        <dbReference type="SAM" id="MobiDB-lite"/>
    </source>
</evidence>
<evidence type="ECO:0000313" key="8">
    <source>
        <dbReference type="Proteomes" id="UP000008281"/>
    </source>
</evidence>
<name>E3LHN5_CAERE</name>
<dbReference type="STRING" id="31234.E3LHN5"/>
<dbReference type="PANTHER" id="PTHR47156">
    <property type="entry name" value="PROTEIN CBG20824"/>
    <property type="match status" value="1"/>
</dbReference>
<dbReference type="AlphaFoldDB" id="E3LHN5"/>